<feature type="compositionally biased region" description="Low complexity" evidence="1">
    <location>
        <begin position="8"/>
        <end position="19"/>
    </location>
</feature>
<evidence type="ECO:0000313" key="3">
    <source>
        <dbReference type="Proteomes" id="UP001153069"/>
    </source>
</evidence>
<feature type="compositionally biased region" description="Basic and acidic residues" evidence="1">
    <location>
        <begin position="386"/>
        <end position="398"/>
    </location>
</feature>
<evidence type="ECO:0000313" key="2">
    <source>
        <dbReference type="EMBL" id="CAB9502215.1"/>
    </source>
</evidence>
<sequence>MPRLSFGRKSQQLLQQPQKRQSRNKPEGEMNIFCCSDLVSRNFVADKLKDVKQDANIVKLEVEDLLMATSYHSLLPKVKALLIQDDRSWKRIDFIDSLCSSDFSVWQAVKQKVMNEYESSIDNTCSYTNCVSFRATVEVNEGTAKHSTISLLNSLQRDQDVKDISYGGGLYGHNHDAIPGTLKRSFDEDGNLKKSFVVHIKCGWSNAGDRSDRLWKATLQSCLNNLQGIEEGALPSLSDHSEDVGSQAGHRMQRRHNALQLGKGIDEKPLKGHGMFGGFEPRLSILSKVGLSESTRTSKTKLRRFKSVDDSDLRRSEHKKAPMSNLSSRRPVRRCISTDNDVSPVRRICEGSKKAKSPKRQSQSPRRVPRRSNTLDSVESPVCKSEGCKKTDSTKQESKTGSLSSRRSPRRCNSMDNDGSPVRRRTVERRKNTNSPQQESNMENVSTRRAPRRSISMDNEGSPVRRSTIQRRENVDAGSLKQHSPTRRVIGRQPEVEHARTNLIPSAA</sequence>
<organism evidence="2 3">
    <name type="scientific">Seminavis robusta</name>
    <dbReference type="NCBI Taxonomy" id="568900"/>
    <lineage>
        <taxon>Eukaryota</taxon>
        <taxon>Sar</taxon>
        <taxon>Stramenopiles</taxon>
        <taxon>Ochrophyta</taxon>
        <taxon>Bacillariophyta</taxon>
        <taxon>Bacillariophyceae</taxon>
        <taxon>Bacillariophycidae</taxon>
        <taxon>Naviculales</taxon>
        <taxon>Naviculaceae</taxon>
        <taxon>Seminavis</taxon>
    </lineage>
</organism>
<feature type="region of interest" description="Disordered" evidence="1">
    <location>
        <begin position="1"/>
        <end position="25"/>
    </location>
</feature>
<proteinExistence type="predicted"/>
<protein>
    <submittedName>
        <fullName evidence="2">Uncharacterized protein</fullName>
    </submittedName>
</protein>
<feature type="region of interest" description="Disordered" evidence="1">
    <location>
        <begin position="296"/>
        <end position="508"/>
    </location>
</feature>
<comment type="caution">
    <text evidence="2">The sequence shown here is derived from an EMBL/GenBank/DDBJ whole genome shotgun (WGS) entry which is preliminary data.</text>
</comment>
<feature type="compositionally biased region" description="Basic and acidic residues" evidence="1">
    <location>
        <begin position="306"/>
        <end position="315"/>
    </location>
</feature>
<accession>A0A9N8DHY2</accession>
<feature type="compositionally biased region" description="Polar residues" evidence="1">
    <location>
        <begin position="433"/>
        <end position="447"/>
    </location>
</feature>
<dbReference type="EMBL" id="CAICTM010000129">
    <property type="protein sequence ID" value="CAB9502215.1"/>
    <property type="molecule type" value="Genomic_DNA"/>
</dbReference>
<reference evidence="2" key="1">
    <citation type="submission" date="2020-06" db="EMBL/GenBank/DDBJ databases">
        <authorList>
            <consortium name="Plant Systems Biology data submission"/>
        </authorList>
    </citation>
    <scope>NUCLEOTIDE SEQUENCE</scope>
    <source>
        <strain evidence="2">D6</strain>
    </source>
</reference>
<dbReference type="AlphaFoldDB" id="A0A9N8DHY2"/>
<name>A0A9N8DHY2_9STRA</name>
<gene>
    <name evidence="2" type="ORF">SEMRO_130_G062030.1</name>
</gene>
<dbReference type="Proteomes" id="UP001153069">
    <property type="component" value="Unassembled WGS sequence"/>
</dbReference>
<evidence type="ECO:0000256" key="1">
    <source>
        <dbReference type="SAM" id="MobiDB-lite"/>
    </source>
</evidence>
<keyword evidence="3" id="KW-1185">Reference proteome</keyword>